<evidence type="ECO:0000256" key="1">
    <source>
        <dbReference type="ARBA" id="ARBA00011021"/>
    </source>
</evidence>
<reference evidence="4 5" key="1">
    <citation type="journal article" date="2014" name="PLoS ONE">
        <title>Global Analysis of Gene Expression Profiles in Physic Nut (Jatropha curcas L.) Seedlings Exposed to Salt Stress.</title>
        <authorList>
            <person name="Zhang L."/>
            <person name="Zhang C."/>
            <person name="Wu P."/>
            <person name="Chen Y."/>
            <person name="Li M."/>
            <person name="Jiang H."/>
            <person name="Wu G."/>
        </authorList>
    </citation>
    <scope>NUCLEOTIDE SEQUENCE [LARGE SCALE GENOMIC DNA]</scope>
    <source>
        <strain evidence="5">cv. GZQX0401</strain>
        <tissue evidence="4">Young leaves</tissue>
    </source>
</reference>
<gene>
    <name evidence="4" type="ORF">JCGZ_09395</name>
</gene>
<evidence type="ECO:0000313" key="5">
    <source>
        <dbReference type="Proteomes" id="UP000027138"/>
    </source>
</evidence>
<keyword evidence="2" id="KW-0611">Plant defense</keyword>
<proteinExistence type="inferred from homology"/>
<evidence type="ECO:0008006" key="6">
    <source>
        <dbReference type="Google" id="ProtNLM"/>
    </source>
</evidence>
<dbReference type="GO" id="GO:0045087">
    <property type="term" value="P:innate immune response"/>
    <property type="evidence" value="ECO:0007669"/>
    <property type="project" value="InterPro"/>
</dbReference>
<organism evidence="4 5">
    <name type="scientific">Jatropha curcas</name>
    <name type="common">Barbados nut</name>
    <dbReference type="NCBI Taxonomy" id="180498"/>
    <lineage>
        <taxon>Eukaryota</taxon>
        <taxon>Viridiplantae</taxon>
        <taxon>Streptophyta</taxon>
        <taxon>Embryophyta</taxon>
        <taxon>Tracheophyta</taxon>
        <taxon>Spermatophyta</taxon>
        <taxon>Magnoliopsida</taxon>
        <taxon>eudicotyledons</taxon>
        <taxon>Gunneridae</taxon>
        <taxon>Pentapetalae</taxon>
        <taxon>rosids</taxon>
        <taxon>fabids</taxon>
        <taxon>Malpighiales</taxon>
        <taxon>Euphorbiaceae</taxon>
        <taxon>Crotonoideae</taxon>
        <taxon>Jatropheae</taxon>
        <taxon>Jatropha</taxon>
    </lineage>
</organism>
<keyword evidence="3" id="KW-1133">Transmembrane helix</keyword>
<dbReference type="AlphaFoldDB" id="A0A067KGA7"/>
<dbReference type="Pfam" id="PF17232">
    <property type="entry name" value="Pep1_7"/>
    <property type="match status" value="1"/>
</dbReference>
<dbReference type="KEGG" id="jcu:105636535"/>
<name>A0A067KGA7_JATCU</name>
<keyword evidence="3" id="KW-0812">Transmembrane</keyword>
<keyword evidence="3" id="KW-0472">Membrane</keyword>
<protein>
    <recommendedName>
        <fullName evidence="6">Transmembrane protein</fullName>
    </recommendedName>
</protein>
<dbReference type="PANTHER" id="PTHR35771">
    <property type="entry name" value="TRANSMEMBRANE PROTEIN-RELATED"/>
    <property type="match status" value="1"/>
</dbReference>
<evidence type="ECO:0000256" key="3">
    <source>
        <dbReference type="SAM" id="Phobius"/>
    </source>
</evidence>
<dbReference type="EMBL" id="KK914490">
    <property type="protein sequence ID" value="KDP35236.1"/>
    <property type="molecule type" value="Genomic_DNA"/>
</dbReference>
<comment type="similarity">
    <text evidence="1">Belongs to the brassicaceae elicitor peptide family.</text>
</comment>
<keyword evidence="5" id="KW-1185">Reference proteome</keyword>
<dbReference type="PANTHER" id="PTHR35771:SF3">
    <property type="entry name" value="TRANSMEMBRANE PROTEIN"/>
    <property type="match status" value="1"/>
</dbReference>
<sequence length="162" mass="18395">MFDLGDNLTIETYRIPWLIWIQIIIFFLLIFLVYSFTAFSSDLSHTNSSPSPSSPSLATASTTSYLNKEILKHNNNTTVTNRLQLHQVGERQSIKGEIATGTSSRRIITEESREREGFSTNAIIEFHPCDYFRLAKLAFLKCFGLDSTSDQSSSSSDRKKER</sequence>
<dbReference type="Proteomes" id="UP000027138">
    <property type="component" value="Unassembled WGS sequence"/>
</dbReference>
<dbReference type="OrthoDB" id="1653570at2759"/>
<feature type="transmembrane region" description="Helical" evidence="3">
    <location>
        <begin position="17"/>
        <end position="39"/>
    </location>
</feature>
<dbReference type="InterPro" id="IPR035176">
    <property type="entry name" value="PEP"/>
</dbReference>
<evidence type="ECO:0000256" key="2">
    <source>
        <dbReference type="ARBA" id="ARBA00022821"/>
    </source>
</evidence>
<accession>A0A067KGA7</accession>
<evidence type="ECO:0000313" key="4">
    <source>
        <dbReference type="EMBL" id="KDP35236.1"/>
    </source>
</evidence>